<evidence type="ECO:0000313" key="1">
    <source>
        <dbReference type="EMBL" id="SCF18819.1"/>
    </source>
</evidence>
<dbReference type="AlphaFoldDB" id="A0A1C4YDL3"/>
<evidence type="ECO:0000313" key="2">
    <source>
        <dbReference type="Proteomes" id="UP000198253"/>
    </source>
</evidence>
<dbReference type="InParanoid" id="A0A1C4YDL3"/>
<organism evidence="1 2">
    <name type="scientific">Micromonospora echinospora</name>
    <name type="common">Micromonospora purpurea</name>
    <dbReference type="NCBI Taxonomy" id="1877"/>
    <lineage>
        <taxon>Bacteria</taxon>
        <taxon>Bacillati</taxon>
        <taxon>Actinomycetota</taxon>
        <taxon>Actinomycetes</taxon>
        <taxon>Micromonosporales</taxon>
        <taxon>Micromonosporaceae</taxon>
        <taxon>Micromonospora</taxon>
    </lineage>
</organism>
<name>A0A1C4YDL3_MICEC</name>
<keyword evidence="2" id="KW-1185">Reference proteome</keyword>
<proteinExistence type="predicted"/>
<accession>A0A1C4YDL3</accession>
<dbReference type="Proteomes" id="UP000198253">
    <property type="component" value="Chromosome I"/>
</dbReference>
<reference evidence="2" key="1">
    <citation type="submission" date="2016-06" db="EMBL/GenBank/DDBJ databases">
        <authorList>
            <person name="Varghese N."/>
            <person name="Submissions Spin"/>
        </authorList>
    </citation>
    <scope>NUCLEOTIDE SEQUENCE [LARGE SCALE GENOMIC DNA]</scope>
    <source>
        <strain evidence="2">DSM 43816</strain>
    </source>
</reference>
<sequence length="114" mass="13294">MATAVKYSLYETDRGIHPRSATTIGLVKWQLSKGYTLRAYVRDMDRGPGLLMGPYEIAQRLGVSRQRFQQLARYPTFPKPYQELRGMKVWLAEDIEQWISKYRQPRPTEDDTPG</sequence>
<protein>
    <submittedName>
        <fullName evidence="1">Transcriptional regulator, AlpA family</fullName>
    </submittedName>
</protein>
<gene>
    <name evidence="1" type="ORF">GA0070618_3870</name>
</gene>
<dbReference type="EMBL" id="LT607413">
    <property type="protein sequence ID" value="SCF18819.1"/>
    <property type="molecule type" value="Genomic_DNA"/>
</dbReference>